<dbReference type="RefSeq" id="XP_036263289.1">
    <property type="nucleotide sequence ID" value="XM_036407601.1"/>
</dbReference>
<organism evidence="1 2">
    <name type="scientific">Plasmopara halstedii</name>
    <name type="common">Downy mildew of sunflower</name>
    <dbReference type="NCBI Taxonomy" id="4781"/>
    <lineage>
        <taxon>Eukaryota</taxon>
        <taxon>Sar</taxon>
        <taxon>Stramenopiles</taxon>
        <taxon>Oomycota</taxon>
        <taxon>Peronosporomycetes</taxon>
        <taxon>Peronosporales</taxon>
        <taxon>Peronosporaceae</taxon>
        <taxon>Plasmopara</taxon>
    </lineage>
</organism>
<proteinExistence type="predicted"/>
<evidence type="ECO:0000313" key="1">
    <source>
        <dbReference type="EMBL" id="CEG44153.1"/>
    </source>
</evidence>
<sequence length="160" mass="18524">MLVISKSWWDTIKVSTKNCNDRTPETHPDTAAALVCPCHLVALCVSQRDTIQLNLATNNIFHNLPSIFNGCFRQRLYRLQEQSFLCETIALIVILRITSNLLSKFPFRPFLLFPKHYSRRLYLRVSSQNHWVHQRCVFTHFLSRNVVLNVAGSATTVYCL</sequence>
<keyword evidence="2" id="KW-1185">Reference proteome</keyword>
<dbReference type="EMBL" id="CCYD01000810">
    <property type="protein sequence ID" value="CEG44153.1"/>
    <property type="molecule type" value="Genomic_DNA"/>
</dbReference>
<name>A0A0P1ASC1_PLAHL</name>
<dbReference type="Proteomes" id="UP000054928">
    <property type="component" value="Unassembled WGS sequence"/>
</dbReference>
<evidence type="ECO:0000313" key="2">
    <source>
        <dbReference type="Proteomes" id="UP000054928"/>
    </source>
</evidence>
<accession>A0A0P1ASC1</accession>
<dbReference type="GeneID" id="59052716"/>
<protein>
    <submittedName>
        <fullName evidence="1">Uncharacterized protein</fullName>
    </submittedName>
</protein>
<dbReference type="AlphaFoldDB" id="A0A0P1ASC1"/>
<reference evidence="2" key="1">
    <citation type="submission" date="2014-09" db="EMBL/GenBank/DDBJ databases">
        <authorList>
            <person name="Sharma Rahul"/>
            <person name="Thines Marco"/>
        </authorList>
    </citation>
    <scope>NUCLEOTIDE SEQUENCE [LARGE SCALE GENOMIC DNA]</scope>
</reference>